<reference evidence="6 7" key="1">
    <citation type="journal article" date="2023" name="Elife">
        <title>Identification of key yeast species and microbe-microbe interactions impacting larval growth of Drosophila in the wild.</title>
        <authorList>
            <person name="Mure A."/>
            <person name="Sugiura Y."/>
            <person name="Maeda R."/>
            <person name="Honda K."/>
            <person name="Sakurai N."/>
            <person name="Takahashi Y."/>
            <person name="Watada M."/>
            <person name="Katoh T."/>
            <person name="Gotoh A."/>
            <person name="Gotoh Y."/>
            <person name="Taniguchi I."/>
            <person name="Nakamura K."/>
            <person name="Hayashi T."/>
            <person name="Katayama T."/>
            <person name="Uemura T."/>
            <person name="Hattori Y."/>
        </authorList>
    </citation>
    <scope>NUCLEOTIDE SEQUENCE [LARGE SCALE GENOMIC DNA]</scope>
    <source>
        <strain evidence="6 7">SB-73</strain>
    </source>
</reference>
<gene>
    <name evidence="6" type="ORF">DASB73_016640</name>
</gene>
<dbReference type="GO" id="GO:0007091">
    <property type="term" value="P:metaphase/anaphase transition of mitotic cell cycle"/>
    <property type="evidence" value="ECO:0007669"/>
    <property type="project" value="TreeGrafter"/>
</dbReference>
<evidence type="ECO:0000256" key="2">
    <source>
        <dbReference type="ARBA" id="ARBA00022618"/>
    </source>
</evidence>
<dbReference type="GO" id="GO:0070979">
    <property type="term" value="P:protein K11-linked ubiquitination"/>
    <property type="evidence" value="ECO:0007669"/>
    <property type="project" value="TreeGrafter"/>
</dbReference>
<evidence type="ECO:0000256" key="4">
    <source>
        <dbReference type="ARBA" id="ARBA00023306"/>
    </source>
</evidence>
<dbReference type="Gene3D" id="1.25.10.10">
    <property type="entry name" value="Leucine-rich Repeat Variant"/>
    <property type="match status" value="1"/>
</dbReference>
<dbReference type="EMBL" id="BTGC01000003">
    <property type="protein sequence ID" value="GMM50706.1"/>
    <property type="molecule type" value="Genomic_DNA"/>
</dbReference>
<organism evidence="6 7">
    <name type="scientific">Starmerella bacillaris</name>
    <name type="common">Yeast</name>
    <name type="synonym">Candida zemplinina</name>
    <dbReference type="NCBI Taxonomy" id="1247836"/>
    <lineage>
        <taxon>Eukaryota</taxon>
        <taxon>Fungi</taxon>
        <taxon>Dikarya</taxon>
        <taxon>Ascomycota</taxon>
        <taxon>Saccharomycotina</taxon>
        <taxon>Dipodascomycetes</taxon>
        <taxon>Dipodascales</taxon>
        <taxon>Trichomonascaceae</taxon>
        <taxon>Starmerella</taxon>
    </lineage>
</organism>
<evidence type="ECO:0000313" key="6">
    <source>
        <dbReference type="EMBL" id="GMM50706.1"/>
    </source>
</evidence>
<keyword evidence="3" id="KW-0498">Mitosis</keyword>
<keyword evidence="7" id="KW-1185">Reference proteome</keyword>
<keyword evidence="4" id="KW-0131">Cell cycle</keyword>
<accession>A0AAV5RHS6</accession>
<dbReference type="InterPro" id="IPR024990">
    <property type="entry name" value="Apc1"/>
</dbReference>
<protein>
    <submittedName>
        <fullName evidence="6">Anaphase promoting complex subunit 1</fullName>
    </submittedName>
</protein>
<feature type="region of interest" description="Disordered" evidence="5">
    <location>
        <begin position="243"/>
        <end position="267"/>
    </location>
</feature>
<evidence type="ECO:0000256" key="3">
    <source>
        <dbReference type="ARBA" id="ARBA00022776"/>
    </source>
</evidence>
<dbReference type="PANTHER" id="PTHR12827:SF3">
    <property type="entry name" value="ANAPHASE-PROMOTING COMPLEX SUBUNIT 1"/>
    <property type="match status" value="1"/>
</dbReference>
<dbReference type="Proteomes" id="UP001362899">
    <property type="component" value="Unassembled WGS sequence"/>
</dbReference>
<dbReference type="PANTHER" id="PTHR12827">
    <property type="entry name" value="MEIOTIC CHECKPOINT REGULATOR TSG24 FAMILY MEMBER"/>
    <property type="match status" value="1"/>
</dbReference>
<name>A0AAV5RHS6_STABA</name>
<evidence type="ECO:0000313" key="7">
    <source>
        <dbReference type="Proteomes" id="UP001362899"/>
    </source>
</evidence>
<dbReference type="GO" id="GO:0005680">
    <property type="term" value="C:anaphase-promoting complex"/>
    <property type="evidence" value="ECO:0007669"/>
    <property type="project" value="InterPro"/>
</dbReference>
<proteinExistence type="inferred from homology"/>
<comment type="similarity">
    <text evidence="1">Belongs to the APC1 family.</text>
</comment>
<dbReference type="GO" id="GO:0060090">
    <property type="term" value="F:molecular adaptor activity"/>
    <property type="evidence" value="ECO:0007669"/>
    <property type="project" value="TreeGrafter"/>
</dbReference>
<keyword evidence="2" id="KW-0132">Cell division</keyword>
<dbReference type="GO" id="GO:0031145">
    <property type="term" value="P:anaphase-promoting complex-dependent catabolic process"/>
    <property type="evidence" value="ECO:0007669"/>
    <property type="project" value="TreeGrafter"/>
</dbReference>
<comment type="caution">
    <text evidence="6">The sequence shown here is derived from an EMBL/GenBank/DDBJ whole genome shotgun (WGS) entry which is preliminary data.</text>
</comment>
<dbReference type="GO" id="GO:0051301">
    <property type="term" value="P:cell division"/>
    <property type="evidence" value="ECO:0007669"/>
    <property type="project" value="UniProtKB-KW"/>
</dbReference>
<dbReference type="InterPro" id="IPR011989">
    <property type="entry name" value="ARM-like"/>
</dbReference>
<evidence type="ECO:0000256" key="1">
    <source>
        <dbReference type="ARBA" id="ARBA00010547"/>
    </source>
</evidence>
<sequence length="1362" mass="153251">MDYAPVSEVSSNYGRQLGSLVISNGNCVEWWRYGSVYRKYTLTHNVFACVFTRFSNDISNDEVWVCIASEDSVIHSYGTESGRHYVTGLSIIPTSIKACQSQGLVVTSQHNEVQRLFLLQSPESLPHAIVPSSLDVPLTSDQELAYFDNNVAVFWNDLEKMVTVYEVRMLHHRNLPRTTGSNINQSAIELILPTQLAATSIDIESFAKAAIISPVHQWSQKSIGTVFGQHLLLSEDSQLGDDRKNVLKNRKKNDRNNNEENQAENEYGAANQLKTKSKIKPKLKSKSLSKSLSKSKSNDGYLVAVHDDVEDTLYILDNDIFLSTDGVTSVALVAGIYRFPGMFFIMNGELYFRLLSLPQISPLKVPLDGLDITNVSGSGSIKDDYSIVSLLSEPTENWIDVYFQDSSGNTHTSTLFLSADLDNVMTRCFDILFHVLGADETALLTTEYLAQHVYIDDKWKAFCVAIETAIEEYDPNTVNALLLKFHLLSEELSLLMTDTKPLKAITEISQMSVNNFSELSIYVLLMSIIDQQRIYGYFPELIATNSDLFPALTLILSFFKVMVYNPENLQSFFDTENILQYNWSYGIKMCLLEITNYYAFTELKKADNVNLEGLSTKLFRTDLRLQEATKLLRIDEPQRCLFGALVNMEKLNESQIQLTKRAWSVQLLRRACFTAFGTAAIDLHTKVPFLWEQMKPQKFNSLAVCTETGITIKADHHPFDQGIEIYSSGTFAQGVSLGMSISPVSKKSGIDGLWILTSSELRSYNKLLFAGFVLGAGISGFLSNIEDWQFYESLIKSDKEGILAALLGLATSKRGSGDSKITKVLSVHIRALLPEEAQDSLTISPLVEHSAIIALGLLYLGQADRYITSAFIRELKLFSIRKDEDVAAADGRDVSIGIALGLINQDKKNLADLIPFLDTPSDTPDIPFGVSSGCMCAILLSYAGSNNKQIADNLCLPETVLDSQYYPPHTFFTRMLVRHLVMWDDVTYTREWIESQIPKCYKQSNLDDMADKDVISTLWYDYALAGILIALAMTQVSTDNQELVAILLHYIENYYLQKIDVLNASLINASNCTIHFDEYDAATTSAELVQIVSALVLAASAVSAGYGNILILRLLRKLWQIRPEYFGTYHAYPNIRFSEAHIAQAIGWLFLGGGKYALKSDKKSAGFLACFTFVDIMAGPNIDVGTWLHLKFYWSLVVEKRCIYALPNPCESVEIQIFTKPTSKNDAKVIDAKMPMLLPPLHTIEKVVINDNRYMSLEYVNTKKSNLVDGIQLIKKERPLEKLDSMLDYRLGKQHISEIANLTRRMRSVLCNIARSPETNTQDLELHLLLAFYNTWLGREDVERLLKKRDIENLKLLIWLRH</sequence>
<evidence type="ECO:0000256" key="5">
    <source>
        <dbReference type="SAM" id="MobiDB-lite"/>
    </source>
</evidence>